<feature type="compositionally biased region" description="Basic and acidic residues" evidence="1">
    <location>
        <begin position="292"/>
        <end position="312"/>
    </location>
</feature>
<evidence type="ECO:0000313" key="2">
    <source>
        <dbReference type="EMBL" id="CAA9371725.1"/>
    </source>
</evidence>
<dbReference type="EMBL" id="CADCTW010000248">
    <property type="protein sequence ID" value="CAA9371725.1"/>
    <property type="molecule type" value="Genomic_DNA"/>
</dbReference>
<feature type="compositionally biased region" description="Gly residues" evidence="1">
    <location>
        <begin position="98"/>
        <end position="112"/>
    </location>
</feature>
<feature type="compositionally biased region" description="Low complexity" evidence="1">
    <location>
        <begin position="313"/>
        <end position="324"/>
    </location>
</feature>
<feature type="compositionally biased region" description="Basic residues" evidence="1">
    <location>
        <begin position="69"/>
        <end position="85"/>
    </location>
</feature>
<accession>A0A6J4MXN0</accession>
<dbReference type="AlphaFoldDB" id="A0A6J4MXN0"/>
<name>A0A6J4MXN0_9BACT</name>
<feature type="region of interest" description="Disordered" evidence="1">
    <location>
        <begin position="1"/>
        <end position="226"/>
    </location>
</feature>
<feature type="region of interest" description="Disordered" evidence="1">
    <location>
        <begin position="571"/>
        <end position="661"/>
    </location>
</feature>
<feature type="compositionally biased region" description="Basic residues" evidence="1">
    <location>
        <begin position="398"/>
        <end position="413"/>
    </location>
</feature>
<feature type="compositionally biased region" description="Basic residues" evidence="1">
    <location>
        <begin position="516"/>
        <end position="536"/>
    </location>
</feature>
<evidence type="ECO:0000256" key="1">
    <source>
        <dbReference type="SAM" id="MobiDB-lite"/>
    </source>
</evidence>
<feature type="compositionally biased region" description="Basic residues" evidence="1">
    <location>
        <begin position="357"/>
        <end position="366"/>
    </location>
</feature>
<gene>
    <name evidence="2" type="ORF">AVDCRST_MAG68-5596</name>
</gene>
<feature type="compositionally biased region" description="Low complexity" evidence="1">
    <location>
        <begin position="575"/>
        <end position="585"/>
    </location>
</feature>
<feature type="compositionally biased region" description="Low complexity" evidence="1">
    <location>
        <begin position="25"/>
        <end position="34"/>
    </location>
</feature>
<organism evidence="2">
    <name type="scientific">uncultured Gemmatimonadota bacterium</name>
    <dbReference type="NCBI Taxonomy" id="203437"/>
    <lineage>
        <taxon>Bacteria</taxon>
        <taxon>Pseudomonadati</taxon>
        <taxon>Gemmatimonadota</taxon>
        <taxon>environmental samples</taxon>
    </lineage>
</organism>
<feature type="compositionally biased region" description="Basic residues" evidence="1">
    <location>
        <begin position="492"/>
        <end position="509"/>
    </location>
</feature>
<sequence length="661" mass="70262">EALSPPHRPIPGRRAGRGGPRRAVGRPATRADAGAPRHRSASGAARHRAPAAPRHRPGAGAAGGIAGRHPPRPRAGGQHRPRHGGGRLAGPRAQLPGVPGGGDAGLRPGGVGVRARGAQPLPRAQPAGAAGPHPRAGDHALRQLRAAGGRVVPGRRGRALPRLPGRVGDASAERLHLRPAAHPAGGRRGDAGGARPGRGAGGPRHLPPLGPARPGAGGGRGRRLQHAHPARLLLAPAGAALPGAGGAGRVRELGLPPLRSVRHQHADGAPGLPVPPGPGAAARLPPIRHRHGAAERLRGLPHREPGPRRADPARPGALPAAPVGGRRRRPQHGKPGRERHPQRRGPLPPGPRPRHDGPRHRQRLRRPPPPSWRGGVVRARRQRALRPRRAGARALAGRARRGAPPHLWRRRRRGDGGDGARGAVRRHHRVRAHRRGGAAHPLPGRHPAHAADLWRAGRPRAPHRDGHRQRDPNGQPRARGGPARRGAGARRVPGRRGAGRAQPRHRHAVRAPVRPGLRRHGRGRAHGHRGIRRLPRLFRPGALRRLVRARAGKQRAPLPAELLWARRARVPQPLPHGQPGAHPAPGGAGPRTRPRPRRGPGQRGGGAPLRHREPVRPGPGRGRARLLPPGQRLRPARHRDPRYPDPRHPRHVRGALVLPQL</sequence>
<feature type="compositionally biased region" description="Basic residues" evidence="1">
    <location>
        <begin position="325"/>
        <end position="334"/>
    </location>
</feature>
<feature type="non-terminal residue" evidence="2">
    <location>
        <position position="661"/>
    </location>
</feature>
<feature type="compositionally biased region" description="Gly residues" evidence="1">
    <location>
        <begin position="191"/>
        <end position="202"/>
    </location>
</feature>
<protein>
    <submittedName>
        <fullName evidence="2">Uncharacterized protein</fullName>
    </submittedName>
</protein>
<feature type="compositionally biased region" description="Low complexity" evidence="1">
    <location>
        <begin position="113"/>
        <end position="134"/>
    </location>
</feature>
<feature type="compositionally biased region" description="Basic residues" evidence="1">
    <location>
        <begin position="378"/>
        <end position="391"/>
    </location>
</feature>
<feature type="compositionally biased region" description="Basic residues" evidence="1">
    <location>
        <begin position="10"/>
        <end position="24"/>
    </location>
</feature>
<feature type="compositionally biased region" description="Basic residues" evidence="1">
    <location>
        <begin position="36"/>
        <end position="57"/>
    </location>
</feature>
<proteinExistence type="predicted"/>
<feature type="region of interest" description="Disordered" evidence="1">
    <location>
        <begin position="262"/>
        <end position="536"/>
    </location>
</feature>
<feature type="non-terminal residue" evidence="2">
    <location>
        <position position="1"/>
    </location>
</feature>
<feature type="compositionally biased region" description="Low complexity" evidence="1">
    <location>
        <begin position="474"/>
        <end position="491"/>
    </location>
</feature>
<feature type="compositionally biased region" description="Basic and acidic residues" evidence="1">
    <location>
        <begin position="462"/>
        <end position="471"/>
    </location>
</feature>
<feature type="compositionally biased region" description="Basic residues" evidence="1">
    <location>
        <begin position="423"/>
        <end position="437"/>
    </location>
</feature>
<reference evidence="2" key="1">
    <citation type="submission" date="2020-02" db="EMBL/GenBank/DDBJ databases">
        <authorList>
            <person name="Meier V. D."/>
        </authorList>
    </citation>
    <scope>NUCLEOTIDE SEQUENCE</scope>
    <source>
        <strain evidence="2">AVDCRST_MAG68</strain>
    </source>
</reference>